<dbReference type="FunFam" id="1.10.10.10:FF:000001">
    <property type="entry name" value="LysR family transcriptional regulator"/>
    <property type="match status" value="1"/>
</dbReference>
<dbReference type="Pfam" id="PF03466">
    <property type="entry name" value="LysR_substrate"/>
    <property type="match status" value="1"/>
</dbReference>
<feature type="domain" description="HTH lysR-type" evidence="5">
    <location>
        <begin position="7"/>
        <end position="65"/>
    </location>
</feature>
<keyword evidence="4" id="KW-0804">Transcription</keyword>
<protein>
    <submittedName>
        <fullName evidence="6">DNA-binding transcriptional LysR family regulator</fullName>
    </submittedName>
</protein>
<evidence type="ECO:0000313" key="7">
    <source>
        <dbReference type="Proteomes" id="UP000583454"/>
    </source>
</evidence>
<dbReference type="AlphaFoldDB" id="A0A840ZH31"/>
<keyword evidence="7" id="KW-1185">Reference proteome</keyword>
<proteinExistence type="inferred from homology"/>
<dbReference type="PANTHER" id="PTHR30126:SF91">
    <property type="entry name" value="LYSR FAMILY TRANSCRIPTIONAL REGULATOR"/>
    <property type="match status" value="1"/>
</dbReference>
<dbReference type="Proteomes" id="UP000583454">
    <property type="component" value="Unassembled WGS sequence"/>
</dbReference>
<dbReference type="Gene3D" id="3.40.190.290">
    <property type="match status" value="1"/>
</dbReference>
<comment type="similarity">
    <text evidence="1">Belongs to the LysR transcriptional regulatory family.</text>
</comment>
<evidence type="ECO:0000256" key="1">
    <source>
        <dbReference type="ARBA" id="ARBA00009437"/>
    </source>
</evidence>
<dbReference type="GO" id="GO:0003700">
    <property type="term" value="F:DNA-binding transcription factor activity"/>
    <property type="evidence" value="ECO:0007669"/>
    <property type="project" value="InterPro"/>
</dbReference>
<organism evidence="6 7">
    <name type="scientific">Methylorubrum rhodinum</name>
    <dbReference type="NCBI Taxonomy" id="29428"/>
    <lineage>
        <taxon>Bacteria</taxon>
        <taxon>Pseudomonadati</taxon>
        <taxon>Pseudomonadota</taxon>
        <taxon>Alphaproteobacteria</taxon>
        <taxon>Hyphomicrobiales</taxon>
        <taxon>Methylobacteriaceae</taxon>
        <taxon>Methylorubrum</taxon>
    </lineage>
</organism>
<name>A0A840ZH31_9HYPH</name>
<keyword evidence="2" id="KW-0805">Transcription regulation</keyword>
<comment type="caution">
    <text evidence="6">The sequence shown here is derived from an EMBL/GenBank/DDBJ whole genome shotgun (WGS) entry which is preliminary data.</text>
</comment>
<dbReference type="SUPFAM" id="SSF46785">
    <property type="entry name" value="Winged helix' DNA-binding domain"/>
    <property type="match status" value="1"/>
</dbReference>
<reference evidence="6 7" key="1">
    <citation type="submission" date="2020-08" db="EMBL/GenBank/DDBJ databases">
        <title>Genomic Encyclopedia of Type Strains, Phase IV (KMG-IV): sequencing the most valuable type-strain genomes for metagenomic binning, comparative biology and taxonomic classification.</title>
        <authorList>
            <person name="Goeker M."/>
        </authorList>
    </citation>
    <scope>NUCLEOTIDE SEQUENCE [LARGE SCALE GENOMIC DNA]</scope>
    <source>
        <strain evidence="6 7">DSM 2163</strain>
    </source>
</reference>
<sequence>MQGPGTPTLDQLRVFLTVVEAGSFAGAGRRLNRATSVVSYTIANLEAQLGLPLFDRETTRKPQLTEAGRAVLAEARTVAHGIDALRAKVGGMLGGLEAEVGLAASVLMPGARLIDALTAFQVAFPTVGLRLNVEALGAVQQLVVGGTAEIGITVELWNRASDPLETIAVGEVEMLPVAAPAHPLALAGTAPPGLAREHVQLVIADRSPLTQGQEFGVVATRTWRLSDLSAKHTLLLAGIGWGSMPAHMVETDLAAGRLVELRIPEAKRRRLPLTVIYRTDRPPGPAGRWLIRRFAEQAEGEAAARTG</sequence>
<accession>A0A840ZH31</accession>
<gene>
    <name evidence="6" type="ORF">HNR00_000985</name>
</gene>
<dbReference type="InterPro" id="IPR005119">
    <property type="entry name" value="LysR_subst-bd"/>
</dbReference>
<evidence type="ECO:0000313" key="6">
    <source>
        <dbReference type="EMBL" id="MBB5756287.1"/>
    </source>
</evidence>
<dbReference type="GO" id="GO:0000976">
    <property type="term" value="F:transcription cis-regulatory region binding"/>
    <property type="evidence" value="ECO:0007669"/>
    <property type="project" value="TreeGrafter"/>
</dbReference>
<dbReference type="InterPro" id="IPR036390">
    <property type="entry name" value="WH_DNA-bd_sf"/>
</dbReference>
<evidence type="ECO:0000256" key="3">
    <source>
        <dbReference type="ARBA" id="ARBA00023125"/>
    </source>
</evidence>
<keyword evidence="3 6" id="KW-0238">DNA-binding</keyword>
<dbReference type="PROSITE" id="PS50931">
    <property type="entry name" value="HTH_LYSR"/>
    <property type="match status" value="1"/>
</dbReference>
<dbReference type="Gene3D" id="1.10.10.10">
    <property type="entry name" value="Winged helix-like DNA-binding domain superfamily/Winged helix DNA-binding domain"/>
    <property type="match status" value="1"/>
</dbReference>
<evidence type="ECO:0000256" key="4">
    <source>
        <dbReference type="ARBA" id="ARBA00023163"/>
    </source>
</evidence>
<evidence type="ECO:0000256" key="2">
    <source>
        <dbReference type="ARBA" id="ARBA00023015"/>
    </source>
</evidence>
<dbReference type="InterPro" id="IPR000847">
    <property type="entry name" value="LysR_HTH_N"/>
</dbReference>
<dbReference type="SUPFAM" id="SSF53850">
    <property type="entry name" value="Periplasmic binding protein-like II"/>
    <property type="match status" value="1"/>
</dbReference>
<dbReference type="EMBL" id="JACHOP010000003">
    <property type="protein sequence ID" value="MBB5756287.1"/>
    <property type="molecule type" value="Genomic_DNA"/>
</dbReference>
<evidence type="ECO:0000259" key="5">
    <source>
        <dbReference type="PROSITE" id="PS50931"/>
    </source>
</evidence>
<dbReference type="PANTHER" id="PTHR30126">
    <property type="entry name" value="HTH-TYPE TRANSCRIPTIONAL REGULATOR"/>
    <property type="match status" value="1"/>
</dbReference>
<dbReference type="InterPro" id="IPR036388">
    <property type="entry name" value="WH-like_DNA-bd_sf"/>
</dbReference>
<dbReference type="RefSeq" id="WP_183565768.1">
    <property type="nucleotide sequence ID" value="NZ_JACHOP010000003.1"/>
</dbReference>
<dbReference type="Pfam" id="PF00126">
    <property type="entry name" value="HTH_1"/>
    <property type="match status" value="1"/>
</dbReference>